<proteinExistence type="predicted"/>
<reference evidence="1" key="1">
    <citation type="submission" date="2021-04" db="EMBL/GenBank/DDBJ databases">
        <title>The genome sequence of Ideonella sp. 4Y11.</title>
        <authorList>
            <person name="Liu Y."/>
        </authorList>
    </citation>
    <scope>NUCLEOTIDE SEQUENCE</scope>
    <source>
        <strain evidence="1">4Y11</strain>
    </source>
</reference>
<dbReference type="EMBL" id="JAGQDE010000012">
    <property type="protein sequence ID" value="MBQ0960133.1"/>
    <property type="molecule type" value="Genomic_DNA"/>
</dbReference>
<evidence type="ECO:0000313" key="1">
    <source>
        <dbReference type="EMBL" id="MBQ0960133.1"/>
    </source>
</evidence>
<dbReference type="SUPFAM" id="SSF160387">
    <property type="entry name" value="NosL/MerB-like"/>
    <property type="match status" value="1"/>
</dbReference>
<dbReference type="PROSITE" id="PS51318">
    <property type="entry name" value="TAT"/>
    <property type="match status" value="1"/>
</dbReference>
<dbReference type="InterPro" id="IPR008719">
    <property type="entry name" value="N2O_reductase_NosL"/>
</dbReference>
<protein>
    <submittedName>
        <fullName evidence="1">Nitrous oxide reductase accessory protein NosL</fullName>
    </submittedName>
</protein>
<sequence length="218" mass="23355">MNDLPFNRRLWITGTALGALGLSGCATTQQPDAAAPGLAPTDWTDQFGLVNTLRKDTAPLDNELAKYPRCRYCGMERAKFSHTRHLLVYADDSVEGTCSIHCAAISLSLNMDRGPKAIYCGDAGSPEKIKPLVLADRAHYVLDPSKPGTMTKASKWAYADRAAADKAASGEAAAKAGAKVVGFDDALTSAYLGMAADTVMLRQRRGEMRRKMTAQKAG</sequence>
<evidence type="ECO:0000313" key="2">
    <source>
        <dbReference type="Proteomes" id="UP000678374"/>
    </source>
</evidence>
<dbReference type="RefSeq" id="WP_210802806.1">
    <property type="nucleotide sequence ID" value="NZ_JAGQDE010000012.1"/>
</dbReference>
<organism evidence="1 2">
    <name type="scientific">Ideonella aquatica</name>
    <dbReference type="NCBI Taxonomy" id="2824119"/>
    <lineage>
        <taxon>Bacteria</taxon>
        <taxon>Pseudomonadati</taxon>
        <taxon>Pseudomonadota</taxon>
        <taxon>Betaproteobacteria</taxon>
        <taxon>Burkholderiales</taxon>
        <taxon>Sphaerotilaceae</taxon>
        <taxon>Ideonella</taxon>
    </lineage>
</organism>
<dbReference type="Pfam" id="PF05573">
    <property type="entry name" value="NosL"/>
    <property type="match status" value="1"/>
</dbReference>
<gene>
    <name evidence="1" type="ORF">KAK06_14355</name>
</gene>
<dbReference type="InterPro" id="IPR006311">
    <property type="entry name" value="TAT_signal"/>
</dbReference>
<name>A0A941BKP9_9BURK</name>
<dbReference type="AlphaFoldDB" id="A0A941BKP9"/>
<dbReference type="PANTHER" id="PTHR41247">
    <property type="entry name" value="HTH-TYPE TRANSCRIPTIONAL REPRESSOR YCNK"/>
    <property type="match status" value="1"/>
</dbReference>
<accession>A0A941BKP9</accession>
<dbReference type="Proteomes" id="UP000678374">
    <property type="component" value="Unassembled WGS sequence"/>
</dbReference>
<keyword evidence="2" id="KW-1185">Reference proteome</keyword>
<dbReference type="PANTHER" id="PTHR41247:SF1">
    <property type="entry name" value="HTH-TYPE TRANSCRIPTIONAL REPRESSOR YCNK"/>
    <property type="match status" value="1"/>
</dbReference>
<comment type="caution">
    <text evidence="1">The sequence shown here is derived from an EMBL/GenBank/DDBJ whole genome shotgun (WGS) entry which is preliminary data.</text>
</comment>